<keyword evidence="2" id="KW-1185">Reference proteome</keyword>
<evidence type="ECO:0000313" key="1">
    <source>
        <dbReference type="EMBL" id="MDR6140709.1"/>
    </source>
</evidence>
<proteinExistence type="predicted"/>
<organism evidence="1 2">
    <name type="scientific">Microbacterium foliorum</name>
    <dbReference type="NCBI Taxonomy" id="104336"/>
    <lineage>
        <taxon>Bacteria</taxon>
        <taxon>Bacillati</taxon>
        <taxon>Actinomycetota</taxon>
        <taxon>Actinomycetes</taxon>
        <taxon>Micrococcales</taxon>
        <taxon>Microbacteriaceae</taxon>
        <taxon>Microbacterium</taxon>
    </lineage>
</organism>
<comment type="caution">
    <text evidence="1">The sequence shown here is derived from an EMBL/GenBank/DDBJ whole genome shotgun (WGS) entry which is preliminary data.</text>
</comment>
<accession>A0ABU1HKZ4</accession>
<protein>
    <submittedName>
        <fullName evidence="1">Uncharacterized protein</fullName>
    </submittedName>
</protein>
<dbReference type="EMBL" id="JAVIZQ010000001">
    <property type="protein sequence ID" value="MDR6140709.1"/>
    <property type="molecule type" value="Genomic_DNA"/>
</dbReference>
<reference evidence="1 2" key="1">
    <citation type="submission" date="2023-08" db="EMBL/GenBank/DDBJ databases">
        <title>Functional and genomic diversity of the sorghum phyllosphere microbiome.</title>
        <authorList>
            <person name="Shade A."/>
        </authorList>
    </citation>
    <scope>NUCLEOTIDE SEQUENCE [LARGE SCALE GENOMIC DNA]</scope>
    <source>
        <strain evidence="1 2">SORGH_AS_0445</strain>
    </source>
</reference>
<sequence>MGCRTDRDDIAEPEEDTMTSIAAVQIAALGSTPVRPLR</sequence>
<dbReference type="Proteomes" id="UP001249291">
    <property type="component" value="Unassembled WGS sequence"/>
</dbReference>
<gene>
    <name evidence="1" type="ORF">QE375_000263</name>
</gene>
<name>A0ABU1HKZ4_9MICO</name>
<evidence type="ECO:0000313" key="2">
    <source>
        <dbReference type="Proteomes" id="UP001249291"/>
    </source>
</evidence>